<dbReference type="Gene3D" id="1.10.10.1150">
    <property type="entry name" value="Coenzyme PQQ synthesis protein D (PqqD)"/>
    <property type="match status" value="1"/>
</dbReference>
<dbReference type="RefSeq" id="WP_286292709.1">
    <property type="nucleotide sequence ID" value="NZ_AP024718.1"/>
</dbReference>
<dbReference type="InterPro" id="IPR008792">
    <property type="entry name" value="PQQD"/>
</dbReference>
<dbReference type="KEGG" id="meiy:MIN45_P0128"/>
<dbReference type="Proteomes" id="UP001321450">
    <property type="component" value="Chromosome"/>
</dbReference>
<evidence type="ECO:0000313" key="2">
    <source>
        <dbReference type="Proteomes" id="UP001321450"/>
    </source>
</evidence>
<evidence type="ECO:0008006" key="3">
    <source>
        <dbReference type="Google" id="ProtNLM"/>
    </source>
</evidence>
<accession>A0AAU9C7G7</accession>
<sequence length="92" mass="10786">MNRHQRYHIPDHVLFQKLENETVLLNLEDGHYYGLDDLGTRIWQMLKRGDSLGECLEWILENYEVSPEQAEKDLNALIRHMTEKGLIEPAGP</sequence>
<dbReference type="Pfam" id="PF05402">
    <property type="entry name" value="PqqD"/>
    <property type="match status" value="1"/>
</dbReference>
<evidence type="ECO:0000313" key="1">
    <source>
        <dbReference type="EMBL" id="BCX87761.1"/>
    </source>
</evidence>
<dbReference type="InterPro" id="IPR041881">
    <property type="entry name" value="PqqD_sf"/>
</dbReference>
<protein>
    <recommendedName>
        <fullName evidence="3">PqqD family protein</fullName>
    </recommendedName>
</protein>
<name>A0AAU9C7G7_9GAMM</name>
<dbReference type="AlphaFoldDB" id="A0AAU9C7G7"/>
<gene>
    <name evidence="1" type="ORF">MIN45_P0128</name>
</gene>
<dbReference type="EMBL" id="AP024718">
    <property type="protein sequence ID" value="BCX87761.1"/>
    <property type="molecule type" value="Genomic_DNA"/>
</dbReference>
<organism evidence="1 2">
    <name type="scientific">Methylomarinovum tepidoasis</name>
    <dbReference type="NCBI Taxonomy" id="2840183"/>
    <lineage>
        <taxon>Bacteria</taxon>
        <taxon>Pseudomonadati</taxon>
        <taxon>Pseudomonadota</taxon>
        <taxon>Gammaproteobacteria</taxon>
        <taxon>Methylococcales</taxon>
        <taxon>Methylothermaceae</taxon>
        <taxon>Methylomarinovum</taxon>
    </lineage>
</organism>
<keyword evidence="2" id="KW-1185">Reference proteome</keyword>
<proteinExistence type="predicted"/>
<reference evidence="2" key="1">
    <citation type="journal article" date="2024" name="Int. J. Syst. Evol. Microbiol.">
        <title>Methylomarinovum tepidoasis sp. nov., a moderately thermophilic methanotroph of the family Methylothermaceae isolated from a deep-sea hydrothermal field.</title>
        <authorList>
            <person name="Hirayama H."/>
            <person name="Takaki Y."/>
            <person name="Abe M."/>
            <person name="Miyazaki M."/>
            <person name="Uematsu K."/>
            <person name="Matsui Y."/>
            <person name="Takai K."/>
        </authorList>
    </citation>
    <scope>NUCLEOTIDE SEQUENCE [LARGE SCALE GENOMIC DNA]</scope>
    <source>
        <strain evidence="2">IN45</strain>
    </source>
</reference>